<dbReference type="RefSeq" id="WP_203841873.1">
    <property type="nucleotide sequence ID" value="NZ_BAAATV010000001.1"/>
</dbReference>
<feature type="transmembrane region" description="Helical" evidence="2">
    <location>
        <begin position="355"/>
        <end position="374"/>
    </location>
</feature>
<keyword evidence="2" id="KW-0812">Transmembrane</keyword>
<accession>A0ABQ4A203</accession>
<name>A0ABQ4A203_9ACTN</name>
<feature type="compositionally biased region" description="Low complexity" evidence="1">
    <location>
        <begin position="466"/>
        <end position="477"/>
    </location>
</feature>
<feature type="compositionally biased region" description="Low complexity" evidence="1">
    <location>
        <begin position="437"/>
        <end position="459"/>
    </location>
</feature>
<feature type="compositionally biased region" description="Low complexity" evidence="1">
    <location>
        <begin position="552"/>
        <end position="561"/>
    </location>
</feature>
<keyword evidence="2" id="KW-1133">Transmembrane helix</keyword>
<dbReference type="Proteomes" id="UP000603200">
    <property type="component" value="Unassembled WGS sequence"/>
</dbReference>
<feature type="transmembrane region" description="Helical" evidence="2">
    <location>
        <begin position="269"/>
        <end position="292"/>
    </location>
</feature>
<feature type="region of interest" description="Disordered" evidence="1">
    <location>
        <begin position="415"/>
        <end position="624"/>
    </location>
</feature>
<feature type="transmembrane region" description="Helical" evidence="2">
    <location>
        <begin position="177"/>
        <end position="198"/>
    </location>
</feature>
<organism evidence="3 4">
    <name type="scientific">Winogradskya humida</name>
    <dbReference type="NCBI Taxonomy" id="113566"/>
    <lineage>
        <taxon>Bacteria</taxon>
        <taxon>Bacillati</taxon>
        <taxon>Actinomycetota</taxon>
        <taxon>Actinomycetes</taxon>
        <taxon>Micromonosporales</taxon>
        <taxon>Micromonosporaceae</taxon>
        <taxon>Winogradskya</taxon>
    </lineage>
</organism>
<evidence type="ECO:0008006" key="5">
    <source>
        <dbReference type="Google" id="ProtNLM"/>
    </source>
</evidence>
<comment type="caution">
    <text evidence="3">The sequence shown here is derived from an EMBL/GenBank/DDBJ whole genome shotgun (WGS) entry which is preliminary data.</text>
</comment>
<keyword evidence="4" id="KW-1185">Reference proteome</keyword>
<evidence type="ECO:0000256" key="2">
    <source>
        <dbReference type="SAM" id="Phobius"/>
    </source>
</evidence>
<proteinExistence type="predicted"/>
<feature type="compositionally biased region" description="Low complexity" evidence="1">
    <location>
        <begin position="613"/>
        <end position="624"/>
    </location>
</feature>
<gene>
    <name evidence="3" type="ORF">Ahu01nite_079910</name>
</gene>
<reference evidence="3 4" key="1">
    <citation type="submission" date="2021-01" db="EMBL/GenBank/DDBJ databases">
        <title>Whole genome shotgun sequence of Actinoplanes humidus NBRC 14915.</title>
        <authorList>
            <person name="Komaki H."/>
            <person name="Tamura T."/>
        </authorList>
    </citation>
    <scope>NUCLEOTIDE SEQUENCE [LARGE SCALE GENOMIC DNA]</scope>
    <source>
        <strain evidence="3 4">NBRC 14915</strain>
    </source>
</reference>
<keyword evidence="2" id="KW-0472">Membrane</keyword>
<feature type="compositionally biased region" description="Gly residues" evidence="1">
    <location>
        <begin position="592"/>
        <end position="612"/>
    </location>
</feature>
<feature type="transmembrane region" description="Helical" evidence="2">
    <location>
        <begin position="210"/>
        <end position="231"/>
    </location>
</feature>
<protein>
    <recommendedName>
        <fullName evidence="5">TrbL/VirB6 plasmid conjugal transfer protein</fullName>
    </recommendedName>
</protein>
<evidence type="ECO:0000313" key="3">
    <source>
        <dbReference type="EMBL" id="GIE24889.1"/>
    </source>
</evidence>
<feature type="transmembrane region" description="Helical" evidence="2">
    <location>
        <begin position="323"/>
        <end position="343"/>
    </location>
</feature>
<sequence>MPWAVHVDTVPAGGRSHWVTDCSKAVDDADRRSCWAAAVSLDGIAKAGTPSVLMDGPSTNGLAALINCGLLTGPDRSGQPSLWADKNTACLAQAARWAAQSYDPHPTVACGTTDVPCQVSKGAEEAVSSGIRSGIEGLIDLCVQGVVVLLSKLAEKVFSATAIAAPDEAFYSTYNSVAGVLVVLIFVLFVVSTVINGLRVNAGPGPLSTLGGLVRAILGVTFAGGIAYTIVGAWDQATIALLEHNAGTPFTGREWSNAFTTLAGDASTVFIAFVLSILALLGLLPLFVMMLFRGLLATGAALFGAWAMAGQAMSETRHWGRRWFWTVNALASSKFAIAALWVYGSRAGYESDLWTGLKAVLLIWLMVFAPYILLRLTAMVDGYLTDVNAHGLIAQANPVAVGGVIQDGFMNGWNANAPRDDAGGGGSSGDPKGPGSGAASVMSANSAAMPTTPGAALGEAAGGDGPNSAAADAAATGADGGKVGDPSSTTGAAGDEQTGDGDGDGATNSDEAGEVEQGMRSARHDVAAGELTAPGDSSGDGGSLPPLPQPGAQPTNPATGAPPGGAPEGGSDATPEAGGAGSPTSPETGSKPGAGGKPGPAGETGGGAGAGGASVAAEVPIVPL</sequence>
<evidence type="ECO:0000313" key="4">
    <source>
        <dbReference type="Proteomes" id="UP000603200"/>
    </source>
</evidence>
<feature type="compositionally biased region" description="Gly residues" evidence="1">
    <location>
        <begin position="423"/>
        <end position="436"/>
    </location>
</feature>
<dbReference type="EMBL" id="BOMN01000113">
    <property type="protein sequence ID" value="GIE24889.1"/>
    <property type="molecule type" value="Genomic_DNA"/>
</dbReference>
<evidence type="ECO:0000256" key="1">
    <source>
        <dbReference type="SAM" id="MobiDB-lite"/>
    </source>
</evidence>